<dbReference type="InterPro" id="IPR032675">
    <property type="entry name" value="LRR_dom_sf"/>
</dbReference>
<evidence type="ECO:0000313" key="1">
    <source>
        <dbReference type="Proteomes" id="UP000813463"/>
    </source>
</evidence>
<evidence type="ECO:0000313" key="2">
    <source>
        <dbReference type="RefSeq" id="XP_056688031.1"/>
    </source>
</evidence>
<dbReference type="InterPro" id="IPR050648">
    <property type="entry name" value="F-box_LRR-repeat"/>
</dbReference>
<dbReference type="PANTHER" id="PTHR13382">
    <property type="entry name" value="MITOCHONDRIAL ATP SYNTHASE COUPLING FACTOR B"/>
    <property type="match status" value="1"/>
</dbReference>
<dbReference type="GeneID" id="130463035"/>
<accession>A0ABM3QXD6</accession>
<dbReference type="Gene3D" id="3.80.10.10">
    <property type="entry name" value="Ribonuclease Inhibitor"/>
    <property type="match status" value="1"/>
</dbReference>
<organism evidence="1 2">
    <name type="scientific">Spinacia oleracea</name>
    <name type="common">Spinach</name>
    <dbReference type="NCBI Taxonomy" id="3562"/>
    <lineage>
        <taxon>Eukaryota</taxon>
        <taxon>Viridiplantae</taxon>
        <taxon>Streptophyta</taxon>
        <taxon>Embryophyta</taxon>
        <taxon>Tracheophyta</taxon>
        <taxon>Spermatophyta</taxon>
        <taxon>Magnoliopsida</taxon>
        <taxon>eudicotyledons</taxon>
        <taxon>Gunneridae</taxon>
        <taxon>Pentapetalae</taxon>
        <taxon>Caryophyllales</taxon>
        <taxon>Chenopodiaceae</taxon>
        <taxon>Chenopodioideae</taxon>
        <taxon>Anserineae</taxon>
        <taxon>Spinacia</taxon>
    </lineage>
</organism>
<reference evidence="1" key="1">
    <citation type="journal article" date="2021" name="Nat. Commun.">
        <title>Genomic analyses provide insights into spinach domestication and the genetic basis of agronomic traits.</title>
        <authorList>
            <person name="Cai X."/>
            <person name="Sun X."/>
            <person name="Xu C."/>
            <person name="Sun H."/>
            <person name="Wang X."/>
            <person name="Ge C."/>
            <person name="Zhang Z."/>
            <person name="Wang Q."/>
            <person name="Fei Z."/>
            <person name="Jiao C."/>
            <person name="Wang Q."/>
        </authorList>
    </citation>
    <scope>NUCLEOTIDE SEQUENCE [LARGE SCALE GENOMIC DNA]</scope>
    <source>
        <strain evidence="1">cv. Varoflay</strain>
    </source>
</reference>
<dbReference type="SUPFAM" id="SSF52047">
    <property type="entry name" value="RNI-like"/>
    <property type="match status" value="1"/>
</dbReference>
<sequence length="244" mass="27379">MTYSSLRKEECNNDGLRKNFAIKGLDLSSNSYLTTSGLKTILNICPKVEKIRLSSCFKRDNQLDLTDILECNRGLVNMNLTCELKVSRKDAVISMLEVLNVQDLEITDEVLGMLVRMCPGLAHLDLEDCDELTEEGVKEVIKPCKKLRFLSLSACLNVDVNIIVWIVDNIISLRRLVSPSYSYPDDEDQKRFLQQGCLVSKVTFGTHFDGCILDVRCGFACNILSINKVDFALLYGVVKVRGAV</sequence>
<reference evidence="2" key="2">
    <citation type="submission" date="2025-08" db="UniProtKB">
        <authorList>
            <consortium name="RefSeq"/>
        </authorList>
    </citation>
    <scope>IDENTIFICATION</scope>
    <source>
        <tissue evidence="2">Leaf</tissue>
    </source>
</reference>
<dbReference type="Proteomes" id="UP000813463">
    <property type="component" value="Chromosome 6"/>
</dbReference>
<keyword evidence="1" id="KW-1185">Reference proteome</keyword>
<dbReference type="RefSeq" id="XP_056688031.1">
    <property type="nucleotide sequence ID" value="XM_056832053.1"/>
</dbReference>
<proteinExistence type="predicted"/>
<name>A0ABM3QXD6_SPIOL</name>
<protein>
    <submittedName>
        <fullName evidence="2">Uncharacterized protein</fullName>
    </submittedName>
</protein>
<gene>
    <name evidence="2" type="primary">LOC130463035</name>
</gene>